<gene>
    <name evidence="2" type="ORF">EWB00_000862</name>
</gene>
<proteinExistence type="predicted"/>
<dbReference type="OrthoDB" id="10262308at2759"/>
<evidence type="ECO:0000256" key="1">
    <source>
        <dbReference type="SAM" id="Phobius"/>
    </source>
</evidence>
<protein>
    <submittedName>
        <fullName evidence="2">Ribosome assembly factor mrt4</fullName>
    </submittedName>
</protein>
<keyword evidence="1" id="KW-0812">Transmembrane</keyword>
<keyword evidence="1" id="KW-1133">Transmembrane helix</keyword>
<accession>A0A4Z2DHU2</accession>
<reference evidence="2 3" key="1">
    <citation type="submission" date="2019-03" db="EMBL/GenBank/DDBJ databases">
        <title>An improved genome assembly of the fluke Schistosoma japonicum.</title>
        <authorList>
            <person name="Hu W."/>
            <person name="Luo F."/>
            <person name="Yin M."/>
            <person name="Mo X."/>
            <person name="Sun C."/>
            <person name="Wu Q."/>
            <person name="Zhu B."/>
            <person name="Xiang M."/>
            <person name="Wang J."/>
            <person name="Wang Y."/>
            <person name="Zhang T."/>
            <person name="Xu B."/>
            <person name="Zheng H."/>
            <person name="Feng Z."/>
        </authorList>
    </citation>
    <scope>NUCLEOTIDE SEQUENCE [LARGE SCALE GENOMIC DNA]</scope>
    <source>
        <strain evidence="2">HuSjv2</strain>
        <tissue evidence="2">Worms</tissue>
    </source>
</reference>
<keyword evidence="1" id="KW-0472">Membrane</keyword>
<sequence>MACYIEYEWRYSIKYKHEMNLFGQLYAYTNIQVDSSVMLTMCIFLLIEMSEFRVGLLAVWTDGDGVEELEKKDSCLMCTSLHPEVIVVCKRLDDCLYYFIPQPCENKNESSVNEAMKEYQ</sequence>
<evidence type="ECO:0000313" key="3">
    <source>
        <dbReference type="Proteomes" id="UP000311919"/>
    </source>
</evidence>
<dbReference type="EMBL" id="SKCS01000137">
    <property type="protein sequence ID" value="TNN15998.1"/>
    <property type="molecule type" value="Genomic_DNA"/>
</dbReference>
<dbReference type="AlphaFoldDB" id="A0A4Z2DHU2"/>
<keyword evidence="3" id="KW-1185">Reference proteome</keyword>
<evidence type="ECO:0000313" key="2">
    <source>
        <dbReference type="EMBL" id="TNN15998.1"/>
    </source>
</evidence>
<name>A0A4Z2DHU2_SCHJA</name>
<organism evidence="2 3">
    <name type="scientific">Schistosoma japonicum</name>
    <name type="common">Blood fluke</name>
    <dbReference type="NCBI Taxonomy" id="6182"/>
    <lineage>
        <taxon>Eukaryota</taxon>
        <taxon>Metazoa</taxon>
        <taxon>Spiralia</taxon>
        <taxon>Lophotrochozoa</taxon>
        <taxon>Platyhelminthes</taxon>
        <taxon>Trematoda</taxon>
        <taxon>Digenea</taxon>
        <taxon>Strigeidida</taxon>
        <taxon>Schistosomatoidea</taxon>
        <taxon>Schistosomatidae</taxon>
        <taxon>Schistosoma</taxon>
    </lineage>
</organism>
<dbReference type="Proteomes" id="UP000311919">
    <property type="component" value="Unassembled WGS sequence"/>
</dbReference>
<feature type="transmembrane region" description="Helical" evidence="1">
    <location>
        <begin position="25"/>
        <end position="47"/>
    </location>
</feature>
<comment type="caution">
    <text evidence="2">The sequence shown here is derived from an EMBL/GenBank/DDBJ whole genome shotgun (WGS) entry which is preliminary data.</text>
</comment>
<dbReference type="STRING" id="6182.A0A4Z2DHU2"/>